<proteinExistence type="predicted"/>
<evidence type="ECO:0008006" key="4">
    <source>
        <dbReference type="Google" id="ProtNLM"/>
    </source>
</evidence>
<keyword evidence="3" id="KW-1185">Reference proteome</keyword>
<dbReference type="InterPro" id="IPR025629">
    <property type="entry name" value="DUF4287"/>
</dbReference>
<comment type="caution">
    <text evidence="2">The sequence shown here is derived from an EMBL/GenBank/DDBJ whole genome shotgun (WGS) entry which is preliminary data.</text>
</comment>
<name>A0A841CW54_PLAVE</name>
<gene>
    <name evidence="2" type="ORF">FHS22_000301</name>
</gene>
<dbReference type="Pfam" id="PF14117">
    <property type="entry name" value="DUF4287"/>
    <property type="match status" value="1"/>
</dbReference>
<dbReference type="AlphaFoldDB" id="A0A841CW54"/>
<evidence type="ECO:0000313" key="2">
    <source>
        <dbReference type="EMBL" id="MBB5961063.1"/>
    </source>
</evidence>
<dbReference type="Gene3D" id="3.30.530.20">
    <property type="match status" value="1"/>
</dbReference>
<reference evidence="2 3" key="1">
    <citation type="submission" date="2020-08" db="EMBL/GenBank/DDBJ databases">
        <title>Genomic Encyclopedia of Type Strains, Phase III (KMG-III): the genomes of soil and plant-associated and newly described type strains.</title>
        <authorList>
            <person name="Whitman W."/>
        </authorList>
    </citation>
    <scope>NUCLEOTIDE SEQUENCE [LARGE SCALE GENOMIC DNA]</scope>
    <source>
        <strain evidence="2 3">CECT 3303</strain>
    </source>
</reference>
<evidence type="ECO:0000256" key="1">
    <source>
        <dbReference type="SAM" id="MobiDB-lite"/>
    </source>
</evidence>
<dbReference type="InterPro" id="IPR023393">
    <property type="entry name" value="START-like_dom_sf"/>
</dbReference>
<dbReference type="RefSeq" id="WP_184937627.1">
    <property type="nucleotide sequence ID" value="NZ_BAAAWZ010000001.1"/>
</dbReference>
<protein>
    <recommendedName>
        <fullName evidence="4">DUF4287 domain-containing protein</fullName>
    </recommendedName>
</protein>
<sequence>MTSSKSFKSRVRTRMAKTGESYAAARRNLVPAGEPADSRPVPVPGTPAAGERAAVPEERGAAAPVPGEPPVAARGAMLPDDVVVARTGRSHDEWFALLDGWGATARPHGEIARWLVEEHGVGGWWAQSVTVSYERARGLRAAGQSRGGDFSVGASKTVDAPAERVIEAFTDEDLRARWLPDAPLEIRTSRPGRSVTANWEGRAAVTVGVVVKGERKTQLGIQHGKIPDAAAAAELKAYWRERVTVLKKLLES</sequence>
<accession>A0A841CW54</accession>
<evidence type="ECO:0000313" key="3">
    <source>
        <dbReference type="Proteomes" id="UP000562352"/>
    </source>
</evidence>
<dbReference type="EMBL" id="JACHJJ010000001">
    <property type="protein sequence ID" value="MBB5961063.1"/>
    <property type="molecule type" value="Genomic_DNA"/>
</dbReference>
<feature type="compositionally biased region" description="Low complexity" evidence="1">
    <location>
        <begin position="61"/>
        <end position="73"/>
    </location>
</feature>
<dbReference type="SUPFAM" id="SSF55961">
    <property type="entry name" value="Bet v1-like"/>
    <property type="match status" value="1"/>
</dbReference>
<dbReference type="Proteomes" id="UP000562352">
    <property type="component" value="Unassembled WGS sequence"/>
</dbReference>
<organism evidence="2 3">
    <name type="scientific">Planomonospora venezuelensis</name>
    <dbReference type="NCBI Taxonomy" id="1999"/>
    <lineage>
        <taxon>Bacteria</taxon>
        <taxon>Bacillati</taxon>
        <taxon>Actinomycetota</taxon>
        <taxon>Actinomycetes</taxon>
        <taxon>Streptosporangiales</taxon>
        <taxon>Streptosporangiaceae</taxon>
        <taxon>Planomonospora</taxon>
    </lineage>
</organism>
<feature type="region of interest" description="Disordered" evidence="1">
    <location>
        <begin position="1"/>
        <end position="73"/>
    </location>
</feature>